<dbReference type="EMBL" id="JBBPBM010000013">
    <property type="protein sequence ID" value="KAK8561750.1"/>
    <property type="molecule type" value="Genomic_DNA"/>
</dbReference>
<accession>A0ABR2EID7</accession>
<name>A0ABR2EID7_9ROSI</name>
<evidence type="ECO:0000313" key="2">
    <source>
        <dbReference type="Proteomes" id="UP001472677"/>
    </source>
</evidence>
<reference evidence="1 2" key="1">
    <citation type="journal article" date="2024" name="G3 (Bethesda)">
        <title>Genome assembly of Hibiscus sabdariffa L. provides insights into metabolisms of medicinal natural products.</title>
        <authorList>
            <person name="Kim T."/>
        </authorList>
    </citation>
    <scope>NUCLEOTIDE SEQUENCE [LARGE SCALE GENOMIC DNA]</scope>
    <source>
        <strain evidence="1">TK-2024</strain>
        <tissue evidence="1">Old leaves</tissue>
    </source>
</reference>
<comment type="caution">
    <text evidence="1">The sequence shown here is derived from an EMBL/GenBank/DDBJ whole genome shotgun (WGS) entry which is preliminary data.</text>
</comment>
<evidence type="ECO:0000313" key="1">
    <source>
        <dbReference type="EMBL" id="KAK8561750.1"/>
    </source>
</evidence>
<keyword evidence="2" id="KW-1185">Reference proteome</keyword>
<gene>
    <name evidence="1" type="ORF">V6N12_048810</name>
</gene>
<dbReference type="Proteomes" id="UP001472677">
    <property type="component" value="Unassembled WGS sequence"/>
</dbReference>
<organism evidence="1 2">
    <name type="scientific">Hibiscus sabdariffa</name>
    <name type="common">roselle</name>
    <dbReference type="NCBI Taxonomy" id="183260"/>
    <lineage>
        <taxon>Eukaryota</taxon>
        <taxon>Viridiplantae</taxon>
        <taxon>Streptophyta</taxon>
        <taxon>Embryophyta</taxon>
        <taxon>Tracheophyta</taxon>
        <taxon>Spermatophyta</taxon>
        <taxon>Magnoliopsida</taxon>
        <taxon>eudicotyledons</taxon>
        <taxon>Gunneridae</taxon>
        <taxon>Pentapetalae</taxon>
        <taxon>rosids</taxon>
        <taxon>malvids</taxon>
        <taxon>Malvales</taxon>
        <taxon>Malvaceae</taxon>
        <taxon>Malvoideae</taxon>
        <taxon>Hibiscus</taxon>
    </lineage>
</organism>
<proteinExistence type="predicted"/>
<protein>
    <submittedName>
        <fullName evidence="1">Uncharacterized protein</fullName>
    </submittedName>
</protein>
<sequence>MWAFPPHWVRQGIGSQVQAWSSKAGAGECQTRARTLKWVQHKAWRDLAWFHSSIGPSSPTASDNLTGMGVSMAALGP</sequence>